<sequence>MDPLSITASTLTVIQSLLATFDTIKHIRGLPAAFREVGESLPLVENTLQLVHEALKAEKPYVAAEKELITALFDCQNRASTLRDIFKDIEGGKNQEKEAKEWSALAKFYHNKIVPLGKAHKVESLMQDILKKLKVLAIRQIFKASAELQKQVDSLEDAIRSLSEVDPSLQDSDVDAASNNISMNNYNKAKELVSTGSNADIAMGDKYHSGHNMYFANHYYQASGATVDHPELHIADWLRLVSRPVDVARIQTETFQIALKTPGAGNAIIQRSAFERWYAGDFRKFWCYGIRMLSSLQLPRLRTEI</sequence>
<dbReference type="Pfam" id="PF17107">
    <property type="entry name" value="SesA"/>
    <property type="match status" value="1"/>
</dbReference>
<dbReference type="GeneID" id="85451269"/>
<evidence type="ECO:0000313" key="4">
    <source>
        <dbReference type="Proteomes" id="UP001224890"/>
    </source>
</evidence>
<protein>
    <recommendedName>
        <fullName evidence="2">NACHT-NTPase and P-loop NTPases N-terminal domain-containing protein</fullName>
    </recommendedName>
</protein>
<dbReference type="InterPro" id="IPR031352">
    <property type="entry name" value="SesA"/>
</dbReference>
<gene>
    <name evidence="3" type="ORF">BDP55DRAFT_317957</name>
</gene>
<keyword evidence="1" id="KW-0175">Coiled coil</keyword>
<evidence type="ECO:0000259" key="2">
    <source>
        <dbReference type="Pfam" id="PF17107"/>
    </source>
</evidence>
<reference evidence="3" key="1">
    <citation type="submission" date="2021-06" db="EMBL/GenBank/DDBJ databases">
        <title>Comparative genomics, transcriptomics and evolutionary studies reveal genomic signatures of adaptation to plant cell wall in hemibiotrophic fungi.</title>
        <authorList>
            <consortium name="DOE Joint Genome Institute"/>
            <person name="Baroncelli R."/>
            <person name="Diaz J.F."/>
            <person name="Benocci T."/>
            <person name="Peng M."/>
            <person name="Battaglia E."/>
            <person name="Haridas S."/>
            <person name="Andreopoulos W."/>
            <person name="Labutti K."/>
            <person name="Pangilinan J."/>
            <person name="Floch G.L."/>
            <person name="Makela M.R."/>
            <person name="Henrissat B."/>
            <person name="Grigoriev I.V."/>
            <person name="Crouch J.A."/>
            <person name="De Vries R.P."/>
            <person name="Sukno S.A."/>
            <person name="Thon M.R."/>
        </authorList>
    </citation>
    <scope>NUCLEOTIDE SEQUENCE</scope>
    <source>
        <strain evidence="3">CBS 193.32</strain>
    </source>
</reference>
<feature type="domain" description="NACHT-NTPase and P-loop NTPases N-terminal" evidence="2">
    <location>
        <begin position="8"/>
        <end position="136"/>
    </location>
</feature>
<feature type="coiled-coil region" evidence="1">
    <location>
        <begin position="138"/>
        <end position="165"/>
    </location>
</feature>
<dbReference type="Proteomes" id="UP001224890">
    <property type="component" value="Unassembled WGS sequence"/>
</dbReference>
<evidence type="ECO:0000313" key="3">
    <source>
        <dbReference type="EMBL" id="KAK1691117.1"/>
    </source>
</evidence>
<evidence type="ECO:0000256" key="1">
    <source>
        <dbReference type="SAM" id="Coils"/>
    </source>
</evidence>
<organism evidence="3 4">
    <name type="scientific">Colletotrichum godetiae</name>
    <dbReference type="NCBI Taxonomy" id="1209918"/>
    <lineage>
        <taxon>Eukaryota</taxon>
        <taxon>Fungi</taxon>
        <taxon>Dikarya</taxon>
        <taxon>Ascomycota</taxon>
        <taxon>Pezizomycotina</taxon>
        <taxon>Sordariomycetes</taxon>
        <taxon>Hypocreomycetidae</taxon>
        <taxon>Glomerellales</taxon>
        <taxon>Glomerellaceae</taxon>
        <taxon>Colletotrichum</taxon>
        <taxon>Colletotrichum acutatum species complex</taxon>
    </lineage>
</organism>
<comment type="caution">
    <text evidence="3">The sequence shown here is derived from an EMBL/GenBank/DDBJ whole genome shotgun (WGS) entry which is preliminary data.</text>
</comment>
<dbReference type="EMBL" id="JAHMHR010000005">
    <property type="protein sequence ID" value="KAK1691117.1"/>
    <property type="molecule type" value="Genomic_DNA"/>
</dbReference>
<name>A0AAJ0AVG0_9PEZI</name>
<proteinExistence type="predicted"/>
<accession>A0AAJ0AVG0</accession>
<keyword evidence="4" id="KW-1185">Reference proteome</keyword>
<dbReference type="AlphaFoldDB" id="A0AAJ0AVG0"/>
<dbReference type="RefSeq" id="XP_060434812.1">
    <property type="nucleotide sequence ID" value="XM_060566743.1"/>
</dbReference>